<organism evidence="1 2">
    <name type="scientific">Paludisphaera borealis</name>
    <dbReference type="NCBI Taxonomy" id="1387353"/>
    <lineage>
        <taxon>Bacteria</taxon>
        <taxon>Pseudomonadati</taxon>
        <taxon>Planctomycetota</taxon>
        <taxon>Planctomycetia</taxon>
        <taxon>Isosphaerales</taxon>
        <taxon>Isosphaeraceae</taxon>
        <taxon>Paludisphaera</taxon>
    </lineage>
</organism>
<dbReference type="RefSeq" id="WP_076349730.1">
    <property type="nucleotide sequence ID" value="NZ_CP019082.1"/>
</dbReference>
<dbReference type="EMBL" id="CP019082">
    <property type="protein sequence ID" value="APW63380.1"/>
    <property type="molecule type" value="Genomic_DNA"/>
</dbReference>
<protein>
    <submittedName>
        <fullName evidence="1">Uncharacterized protein</fullName>
    </submittedName>
</protein>
<gene>
    <name evidence="1" type="ORF">BSF38_04946</name>
</gene>
<evidence type="ECO:0000313" key="2">
    <source>
        <dbReference type="Proteomes" id="UP000186309"/>
    </source>
</evidence>
<accession>A0A1U7CWQ1</accession>
<dbReference type="AlphaFoldDB" id="A0A1U7CWQ1"/>
<dbReference type="KEGG" id="pbor:BSF38_04946"/>
<sequence>MTGKKCPLSNDVVKVYSFLAYKARDGRPVRPALISRRTGLERGRSGERTGRARGVPRHLEALIAEGLARKAEGGYEAIEPTGDRREWFAWKQGKDGDWHRRLATYRIYTIAPGVRRKAAGEAVRLTQSASDLYFLMASLARWEGKLHGQTRAGLAVLLGVSRPTVAAGLALLQKLDLVNPTGHGFALGYSSVETLELWRDRKATTARKGPRGGARPAASEPVYDLAEIVRQSLEGRGRKDDIEVAIPAILAHRQTLANARYTDEDITKLLIGTLPLFPGPHEIWFYFQTGGFLDAFTRAEAEHRANAKLPGRPSVDLLIYKVREVARQVRC</sequence>
<dbReference type="Proteomes" id="UP000186309">
    <property type="component" value="Chromosome"/>
</dbReference>
<name>A0A1U7CWQ1_9BACT</name>
<keyword evidence="2" id="KW-1185">Reference proteome</keyword>
<dbReference type="STRING" id="1387353.BSF38_04946"/>
<reference evidence="2" key="1">
    <citation type="submission" date="2016-12" db="EMBL/GenBank/DDBJ databases">
        <title>Comparative genomics of four Isosphaeraceae planctomycetes: a common pool of plasmids and glycoside hydrolase genes.</title>
        <authorList>
            <person name="Ivanova A."/>
        </authorList>
    </citation>
    <scope>NUCLEOTIDE SEQUENCE [LARGE SCALE GENOMIC DNA]</scope>
    <source>
        <strain evidence="2">PX4</strain>
    </source>
</reference>
<proteinExistence type="predicted"/>
<evidence type="ECO:0000313" key="1">
    <source>
        <dbReference type="EMBL" id="APW63380.1"/>
    </source>
</evidence>